<comment type="caution">
    <text evidence="6">Lacks conserved residue(s) required for the propagation of feature annotation.</text>
</comment>
<evidence type="ECO:0000256" key="4">
    <source>
        <dbReference type="ARBA" id="ARBA00022989"/>
    </source>
</evidence>
<evidence type="ECO:0000256" key="5">
    <source>
        <dbReference type="ARBA" id="ARBA00023136"/>
    </source>
</evidence>
<name>A0A3E0TV92_9GAMM</name>
<reference evidence="8 9" key="1">
    <citation type="submission" date="2018-08" db="EMBL/GenBank/DDBJ databases">
        <title>Thalassotalea euphylliae genome.</title>
        <authorList>
            <person name="Summers S."/>
            <person name="Rice S.A."/>
            <person name="Freckelton M.L."/>
            <person name="Nedved B.T."/>
            <person name="Hadfield M.G."/>
        </authorList>
    </citation>
    <scope>NUCLEOTIDE SEQUENCE [LARGE SCALE GENOMIC DNA]</scope>
    <source>
        <strain evidence="8 9">H1</strain>
    </source>
</reference>
<dbReference type="EMBL" id="QUOU01000001">
    <property type="protein sequence ID" value="REL28581.1"/>
    <property type="molecule type" value="Genomic_DNA"/>
</dbReference>
<comment type="similarity">
    <text evidence="6">Belongs to the TVP38/TMEM64 family.</text>
</comment>
<dbReference type="Pfam" id="PF09335">
    <property type="entry name" value="VTT_dom"/>
    <property type="match status" value="1"/>
</dbReference>
<evidence type="ECO:0000256" key="6">
    <source>
        <dbReference type="RuleBase" id="RU366058"/>
    </source>
</evidence>
<comment type="caution">
    <text evidence="8">The sequence shown here is derived from an EMBL/GenBank/DDBJ whole genome shotgun (WGS) entry which is preliminary data.</text>
</comment>
<evidence type="ECO:0000256" key="1">
    <source>
        <dbReference type="ARBA" id="ARBA00004651"/>
    </source>
</evidence>
<dbReference type="GO" id="GO:0005886">
    <property type="term" value="C:plasma membrane"/>
    <property type="evidence" value="ECO:0007669"/>
    <property type="project" value="UniProtKB-SubCell"/>
</dbReference>
<protein>
    <recommendedName>
        <fullName evidence="6">TVP38/TMEM64 family membrane protein</fullName>
    </recommendedName>
</protein>
<organism evidence="8 9">
    <name type="scientific">Thalassotalea euphylliae</name>
    <dbReference type="NCBI Taxonomy" id="1655234"/>
    <lineage>
        <taxon>Bacteria</taxon>
        <taxon>Pseudomonadati</taxon>
        <taxon>Pseudomonadota</taxon>
        <taxon>Gammaproteobacteria</taxon>
        <taxon>Alteromonadales</taxon>
        <taxon>Colwelliaceae</taxon>
        <taxon>Thalassotalea</taxon>
    </lineage>
</organism>
<dbReference type="PANTHER" id="PTHR12677:SF59">
    <property type="entry name" value="GOLGI APPARATUS MEMBRANE PROTEIN TVP38-RELATED"/>
    <property type="match status" value="1"/>
</dbReference>
<dbReference type="InterPro" id="IPR032816">
    <property type="entry name" value="VTT_dom"/>
</dbReference>
<dbReference type="AlphaFoldDB" id="A0A3E0TV92"/>
<evidence type="ECO:0000256" key="2">
    <source>
        <dbReference type="ARBA" id="ARBA00022475"/>
    </source>
</evidence>
<gene>
    <name evidence="8" type="ORF">DXX93_19765</name>
</gene>
<feature type="transmembrane region" description="Helical" evidence="6">
    <location>
        <begin position="32"/>
        <end position="50"/>
    </location>
</feature>
<evidence type="ECO:0000313" key="9">
    <source>
        <dbReference type="Proteomes" id="UP000256478"/>
    </source>
</evidence>
<keyword evidence="3 6" id="KW-0812">Transmembrane</keyword>
<dbReference type="OrthoDB" id="7348996at2"/>
<comment type="subcellular location">
    <subcellularLocation>
        <location evidence="1 6">Cell membrane</location>
        <topology evidence="1 6">Multi-pass membrane protein</topology>
    </subcellularLocation>
</comment>
<keyword evidence="5 6" id="KW-0472">Membrane</keyword>
<feature type="transmembrane region" description="Helical" evidence="6">
    <location>
        <begin position="62"/>
        <end position="85"/>
    </location>
</feature>
<sequence>MIARLPNKVLSSKPIDSLALSISEIPWLTHSLRGFLLCYLILSLATAVGLPRQIAALSAGTLYGAKLGFLIATAATISGCMLTFIACRYCLGNWVYQRFPDKTKVIHGFLASSTFTKALTIRILPLGSNFMTNIVAGATNIPFAPYVAGSALGFVPQMVIFSLAGAGMQLAAGTQQQLTLVLTGLALGLMVMLYIQHKRKLQAKKKLSQG</sequence>
<feature type="transmembrane region" description="Helical" evidence="6">
    <location>
        <begin position="178"/>
        <end position="195"/>
    </location>
</feature>
<dbReference type="PANTHER" id="PTHR12677">
    <property type="entry name" value="GOLGI APPARATUS MEMBRANE PROTEIN TVP38-RELATED"/>
    <property type="match status" value="1"/>
</dbReference>
<evidence type="ECO:0000313" key="8">
    <source>
        <dbReference type="EMBL" id="REL28581.1"/>
    </source>
</evidence>
<keyword evidence="4 6" id="KW-1133">Transmembrane helix</keyword>
<keyword evidence="2 6" id="KW-1003">Cell membrane</keyword>
<dbReference type="Proteomes" id="UP000256478">
    <property type="component" value="Unassembled WGS sequence"/>
</dbReference>
<evidence type="ECO:0000259" key="7">
    <source>
        <dbReference type="Pfam" id="PF09335"/>
    </source>
</evidence>
<feature type="transmembrane region" description="Helical" evidence="6">
    <location>
        <begin position="146"/>
        <end position="172"/>
    </location>
</feature>
<dbReference type="InterPro" id="IPR015414">
    <property type="entry name" value="TMEM64"/>
</dbReference>
<evidence type="ECO:0000256" key="3">
    <source>
        <dbReference type="ARBA" id="ARBA00022692"/>
    </source>
</evidence>
<feature type="domain" description="VTT" evidence="7">
    <location>
        <begin position="50"/>
        <end position="166"/>
    </location>
</feature>
<proteinExistence type="inferred from homology"/>
<accession>A0A3E0TV92</accession>